<dbReference type="EMBL" id="CAJPDQ010000012">
    <property type="protein sequence ID" value="CAF9917519.1"/>
    <property type="molecule type" value="Genomic_DNA"/>
</dbReference>
<gene>
    <name evidence="1" type="ORF">GOMPHAMPRED_001290</name>
</gene>
<organism evidence="1 2">
    <name type="scientific">Gomphillus americanus</name>
    <dbReference type="NCBI Taxonomy" id="1940652"/>
    <lineage>
        <taxon>Eukaryota</taxon>
        <taxon>Fungi</taxon>
        <taxon>Dikarya</taxon>
        <taxon>Ascomycota</taxon>
        <taxon>Pezizomycotina</taxon>
        <taxon>Lecanoromycetes</taxon>
        <taxon>OSLEUM clade</taxon>
        <taxon>Ostropomycetidae</taxon>
        <taxon>Ostropales</taxon>
        <taxon>Graphidaceae</taxon>
        <taxon>Gomphilloideae</taxon>
        <taxon>Gomphillus</taxon>
    </lineage>
</organism>
<dbReference type="InterPro" id="IPR014710">
    <property type="entry name" value="RmlC-like_jellyroll"/>
</dbReference>
<name>A0A8H3F5P6_9LECA</name>
<dbReference type="Gene3D" id="2.60.120.10">
    <property type="entry name" value="Jelly Rolls"/>
    <property type="match status" value="1"/>
</dbReference>
<protein>
    <submittedName>
        <fullName evidence="1">Uncharacterized protein</fullName>
    </submittedName>
</protein>
<proteinExistence type="predicted"/>
<comment type="caution">
    <text evidence="1">The sequence shown here is derived from an EMBL/GenBank/DDBJ whole genome shotgun (WGS) entry which is preliminary data.</text>
</comment>
<dbReference type="AlphaFoldDB" id="A0A8H3F5P6"/>
<accession>A0A8H3F5P6</accession>
<evidence type="ECO:0000313" key="1">
    <source>
        <dbReference type="EMBL" id="CAF9917519.1"/>
    </source>
</evidence>
<dbReference type="OrthoDB" id="504210at2759"/>
<keyword evidence="2" id="KW-1185">Reference proteome</keyword>
<reference evidence="1" key="1">
    <citation type="submission" date="2021-03" db="EMBL/GenBank/DDBJ databases">
        <authorList>
            <person name="Tagirdzhanova G."/>
        </authorList>
    </citation>
    <scope>NUCLEOTIDE SEQUENCE</scope>
</reference>
<dbReference type="InterPro" id="IPR011051">
    <property type="entry name" value="RmlC_Cupin_sf"/>
</dbReference>
<evidence type="ECO:0000313" key="2">
    <source>
        <dbReference type="Proteomes" id="UP000664169"/>
    </source>
</evidence>
<sequence length="190" mass="21773">MAISFDNGIARKQISMGGKGSFLTFMENPSQPADNPNRQWTEAYYDGKPDSWCPEIGVHWHKHHDEYHKVMQGKVTYIVNGESKVYTPEDEELFVPRLTRHGFKFHPGIETRVRERTTPVKVGKQDFFEDLLEDGSPTFFTAMRSFYNGDCYPAFPGGFGSLEVVFVNVVGGFAHWWRPKKGEVSEKGRM</sequence>
<dbReference type="Proteomes" id="UP000664169">
    <property type="component" value="Unassembled WGS sequence"/>
</dbReference>
<dbReference type="SUPFAM" id="SSF51182">
    <property type="entry name" value="RmlC-like cupins"/>
    <property type="match status" value="1"/>
</dbReference>